<evidence type="ECO:0000256" key="3">
    <source>
        <dbReference type="ARBA" id="ARBA00005995"/>
    </source>
</evidence>
<accession>C1ED59</accession>
<dbReference type="KEGG" id="mis:MICPUN_61662"/>
<evidence type="ECO:0000313" key="7">
    <source>
        <dbReference type="EMBL" id="ACO66026.1"/>
    </source>
</evidence>
<dbReference type="GO" id="GO:0006598">
    <property type="term" value="P:polyamine catabolic process"/>
    <property type="evidence" value="ECO:0007669"/>
    <property type="project" value="UniProtKB-ARBA"/>
</dbReference>
<dbReference type="SUPFAM" id="SSF51905">
    <property type="entry name" value="FAD/NAD(P)-binding domain"/>
    <property type="match status" value="1"/>
</dbReference>
<evidence type="ECO:0000259" key="6">
    <source>
        <dbReference type="Pfam" id="PF01593"/>
    </source>
</evidence>
<evidence type="ECO:0000256" key="1">
    <source>
        <dbReference type="ARBA" id="ARBA00001974"/>
    </source>
</evidence>
<evidence type="ECO:0000256" key="4">
    <source>
        <dbReference type="ARBA" id="ARBA00023002"/>
    </source>
</evidence>
<feature type="binding site" evidence="5">
    <location>
        <position position="345"/>
    </location>
    <ligand>
        <name>substrate</name>
    </ligand>
</feature>
<protein>
    <recommendedName>
        <fullName evidence="6">Amine oxidase domain-containing protein</fullName>
    </recommendedName>
</protein>
<gene>
    <name evidence="7" type="ORF">MICPUN_61662</name>
</gene>
<dbReference type="Proteomes" id="UP000002009">
    <property type="component" value="Chromosome 9"/>
</dbReference>
<dbReference type="OrthoDB" id="5046242at2759"/>
<feature type="binding site" evidence="5">
    <location>
        <position position="208"/>
    </location>
    <ligand>
        <name>FAD</name>
        <dbReference type="ChEBI" id="CHEBI:57692"/>
    </ligand>
</feature>
<keyword evidence="8" id="KW-1185">Reference proteome</keyword>
<dbReference type="PANTHER" id="PTHR10742:SF418">
    <property type="entry name" value="AMINE OXIDASE DOMAIN-CONTAINING PROTEIN"/>
    <property type="match status" value="1"/>
</dbReference>
<dbReference type="eggNOG" id="KOG0029">
    <property type="taxonomic scope" value="Eukaryota"/>
</dbReference>
<comment type="pathway">
    <text evidence="2">Amine and polyamine degradation; spermine degradation.</text>
</comment>
<evidence type="ECO:0000256" key="2">
    <source>
        <dbReference type="ARBA" id="ARBA00004723"/>
    </source>
</evidence>
<dbReference type="InterPro" id="IPR002937">
    <property type="entry name" value="Amino_oxidase"/>
</dbReference>
<evidence type="ECO:0000313" key="8">
    <source>
        <dbReference type="Proteomes" id="UP000002009"/>
    </source>
</evidence>
<dbReference type="InterPro" id="IPR050281">
    <property type="entry name" value="Flavin_monoamine_oxidase"/>
</dbReference>
<dbReference type="GeneID" id="8246303"/>
<dbReference type="Gene3D" id="3.50.50.60">
    <property type="entry name" value="FAD/NAD(P)-binding domain"/>
    <property type="match status" value="1"/>
</dbReference>
<organism evidence="7 8">
    <name type="scientific">Micromonas commoda (strain RCC299 / NOUM17 / CCMP2709)</name>
    <name type="common">Picoplanktonic green alga</name>
    <dbReference type="NCBI Taxonomy" id="296587"/>
    <lineage>
        <taxon>Eukaryota</taxon>
        <taxon>Viridiplantae</taxon>
        <taxon>Chlorophyta</taxon>
        <taxon>Mamiellophyceae</taxon>
        <taxon>Mamiellales</taxon>
        <taxon>Mamiellaceae</taxon>
        <taxon>Micromonas</taxon>
    </lineage>
</organism>
<dbReference type="InterPro" id="IPR001613">
    <property type="entry name" value="Flavin_amine_oxidase"/>
</dbReference>
<dbReference type="PANTHER" id="PTHR10742">
    <property type="entry name" value="FLAVIN MONOAMINE OXIDASE"/>
    <property type="match status" value="1"/>
</dbReference>
<feature type="domain" description="Amine oxidase" evidence="6">
    <location>
        <begin position="11"/>
        <end position="458"/>
    </location>
</feature>
<dbReference type="EMBL" id="CP001329">
    <property type="protein sequence ID" value="ACO66026.1"/>
    <property type="molecule type" value="Genomic_DNA"/>
</dbReference>
<feature type="binding site" evidence="5">
    <location>
        <begin position="31"/>
        <end position="32"/>
    </location>
    <ligand>
        <name>FAD</name>
        <dbReference type="ChEBI" id="CHEBI:57692"/>
    </ligand>
</feature>
<comment type="cofactor">
    <cofactor evidence="1">
        <name>FAD</name>
        <dbReference type="ChEBI" id="CHEBI:57692"/>
    </cofactor>
</comment>
<name>C1ED59_MICCC</name>
<dbReference type="OMA" id="PGMSVHA"/>
<dbReference type="RefSeq" id="XP_002504768.1">
    <property type="nucleotide sequence ID" value="XM_002504722.1"/>
</dbReference>
<dbReference type="PRINTS" id="PR00757">
    <property type="entry name" value="AMINEOXDASEF"/>
</dbReference>
<reference evidence="7 8" key="1">
    <citation type="journal article" date="2009" name="Science">
        <title>Green evolution and dynamic adaptations revealed by genomes of the marine picoeukaryotes Micromonas.</title>
        <authorList>
            <person name="Worden A.Z."/>
            <person name="Lee J.H."/>
            <person name="Mock T."/>
            <person name="Rouze P."/>
            <person name="Simmons M.P."/>
            <person name="Aerts A.L."/>
            <person name="Allen A.E."/>
            <person name="Cuvelier M.L."/>
            <person name="Derelle E."/>
            <person name="Everett M.V."/>
            <person name="Foulon E."/>
            <person name="Grimwood J."/>
            <person name="Gundlach H."/>
            <person name="Henrissat B."/>
            <person name="Napoli C."/>
            <person name="McDonald S.M."/>
            <person name="Parker M.S."/>
            <person name="Rombauts S."/>
            <person name="Salamov A."/>
            <person name="Von Dassow P."/>
            <person name="Badger J.H."/>
            <person name="Coutinho P.M."/>
            <person name="Demir E."/>
            <person name="Dubchak I."/>
            <person name="Gentemann C."/>
            <person name="Eikrem W."/>
            <person name="Gready J.E."/>
            <person name="John U."/>
            <person name="Lanier W."/>
            <person name="Lindquist E.A."/>
            <person name="Lucas S."/>
            <person name="Mayer K.F."/>
            <person name="Moreau H."/>
            <person name="Not F."/>
            <person name="Otillar R."/>
            <person name="Panaud O."/>
            <person name="Pangilinan J."/>
            <person name="Paulsen I."/>
            <person name="Piegu B."/>
            <person name="Poliakov A."/>
            <person name="Robbens S."/>
            <person name="Schmutz J."/>
            <person name="Toulza E."/>
            <person name="Wyss T."/>
            <person name="Zelensky A."/>
            <person name="Zhou K."/>
            <person name="Armbrust E.V."/>
            <person name="Bhattacharya D."/>
            <person name="Goodenough U.W."/>
            <person name="Van de Peer Y."/>
            <person name="Grigoriev I.V."/>
        </authorList>
    </citation>
    <scope>NUCLEOTIDE SEQUENCE [LARGE SCALE GENOMIC DNA]</scope>
    <source>
        <strain evidence="8">RCC299 / NOUM17</strain>
    </source>
</reference>
<dbReference type="GO" id="GO:0046592">
    <property type="term" value="F:polyamine oxidase activity"/>
    <property type="evidence" value="ECO:0007669"/>
    <property type="project" value="UniProtKB-ARBA"/>
</dbReference>
<dbReference type="InterPro" id="IPR036188">
    <property type="entry name" value="FAD/NAD-bd_sf"/>
</dbReference>
<comment type="similarity">
    <text evidence="3">Belongs to the flavin monoamine oxidase family.</text>
</comment>
<sequence>MVECVVIGAGLAGLQAARRLKDCGVSVVVVEAGDHLGGRVSQLEGLAPWPLQLGPEFIHGEECNVLKDFIDAQGWEMREYEWPDRYFFGKGVGERRLMVAEDADENDPDVREVHRLFAELPGVPIDRDVTALEWLRDIVQCSDKVLALAESIYANDFGTSLALMGMQEAVVEQRGWNYGEKYLVLDRSLHRVAEALAKGIDVRLGWKVSEIIRPPDGAPGPVTIRRSTGETMVASRCVVVAAPITALKPNNPGSIAFTPPLPMVKTKAIDRVKVSNSVKVFLAFESSFWPEGLFDVVCAGCFLPEMWILKYPSTENVGRGGGARMASDQGVDPSVPARTKEVVTFFAAGNLADELSRMERKTVVERALDQMDEMFGSDANPRPSRSRLTGSYVADWKNEELVGGAYTYPTLHAFGSREVVAAPDGESVFFAGEATHPGVNPCMQGAMETGLRAAAQVLSAVRPPKSSL</sequence>
<dbReference type="SUPFAM" id="SSF54373">
    <property type="entry name" value="FAD-linked reductases, C-terminal domain"/>
    <property type="match status" value="1"/>
</dbReference>
<dbReference type="STRING" id="296587.C1ED59"/>
<dbReference type="Pfam" id="PF01593">
    <property type="entry name" value="Amino_oxidase"/>
    <property type="match status" value="1"/>
</dbReference>
<proteinExistence type="inferred from homology"/>
<evidence type="ECO:0000256" key="5">
    <source>
        <dbReference type="PIRSR" id="PIRSR601613-1"/>
    </source>
</evidence>
<dbReference type="AlphaFoldDB" id="C1ED59"/>
<dbReference type="InParanoid" id="C1ED59"/>
<keyword evidence="4" id="KW-0560">Oxidoreductase</keyword>